<organism evidence="1">
    <name type="scientific">Arundo donax</name>
    <name type="common">Giant reed</name>
    <name type="synonym">Donax arundinaceus</name>
    <dbReference type="NCBI Taxonomy" id="35708"/>
    <lineage>
        <taxon>Eukaryota</taxon>
        <taxon>Viridiplantae</taxon>
        <taxon>Streptophyta</taxon>
        <taxon>Embryophyta</taxon>
        <taxon>Tracheophyta</taxon>
        <taxon>Spermatophyta</taxon>
        <taxon>Magnoliopsida</taxon>
        <taxon>Liliopsida</taxon>
        <taxon>Poales</taxon>
        <taxon>Poaceae</taxon>
        <taxon>PACMAD clade</taxon>
        <taxon>Arundinoideae</taxon>
        <taxon>Arundineae</taxon>
        <taxon>Arundo</taxon>
    </lineage>
</organism>
<accession>A0A0A9AS57</accession>
<proteinExistence type="predicted"/>
<reference evidence="1" key="2">
    <citation type="journal article" date="2015" name="Data Brief">
        <title>Shoot transcriptome of the giant reed, Arundo donax.</title>
        <authorList>
            <person name="Barrero R.A."/>
            <person name="Guerrero F.D."/>
            <person name="Moolhuijzen P."/>
            <person name="Goolsby J.A."/>
            <person name="Tidwell J."/>
            <person name="Bellgard S.E."/>
            <person name="Bellgard M.I."/>
        </authorList>
    </citation>
    <scope>NUCLEOTIDE SEQUENCE</scope>
    <source>
        <tissue evidence="1">Shoot tissue taken approximately 20 cm above the soil surface</tissue>
    </source>
</reference>
<protein>
    <submittedName>
        <fullName evidence="1">Uncharacterized protein</fullName>
    </submittedName>
</protein>
<name>A0A0A9AS57_ARUDO</name>
<evidence type="ECO:0000313" key="1">
    <source>
        <dbReference type="EMBL" id="JAD49927.1"/>
    </source>
</evidence>
<dbReference type="AlphaFoldDB" id="A0A0A9AS57"/>
<dbReference type="EMBL" id="GBRH01247968">
    <property type="protein sequence ID" value="JAD49927.1"/>
    <property type="molecule type" value="Transcribed_RNA"/>
</dbReference>
<sequence length="18" mass="2159">MDKAKYAWLNGTIYSLKR</sequence>
<reference evidence="1" key="1">
    <citation type="submission" date="2014-09" db="EMBL/GenBank/DDBJ databases">
        <authorList>
            <person name="Magalhaes I.L.F."/>
            <person name="Oliveira U."/>
            <person name="Santos F.R."/>
            <person name="Vidigal T.H.D.A."/>
            <person name="Brescovit A.D."/>
            <person name="Santos A.J."/>
        </authorList>
    </citation>
    <scope>NUCLEOTIDE SEQUENCE</scope>
    <source>
        <tissue evidence="1">Shoot tissue taken approximately 20 cm above the soil surface</tissue>
    </source>
</reference>